<organism evidence="1">
    <name type="scientific">Anguilla anguilla</name>
    <name type="common">European freshwater eel</name>
    <name type="synonym">Muraena anguilla</name>
    <dbReference type="NCBI Taxonomy" id="7936"/>
    <lineage>
        <taxon>Eukaryota</taxon>
        <taxon>Metazoa</taxon>
        <taxon>Chordata</taxon>
        <taxon>Craniata</taxon>
        <taxon>Vertebrata</taxon>
        <taxon>Euteleostomi</taxon>
        <taxon>Actinopterygii</taxon>
        <taxon>Neopterygii</taxon>
        <taxon>Teleostei</taxon>
        <taxon>Anguilliformes</taxon>
        <taxon>Anguillidae</taxon>
        <taxon>Anguilla</taxon>
    </lineage>
</organism>
<proteinExistence type="predicted"/>
<accession>A0A0E9VPT7</accession>
<dbReference type="EMBL" id="GBXM01028485">
    <property type="protein sequence ID" value="JAH80092.1"/>
    <property type="molecule type" value="Transcribed_RNA"/>
</dbReference>
<dbReference type="AlphaFoldDB" id="A0A0E9VPT7"/>
<sequence>MEPFWIYGQQNPQDVSIGYTASEYNVKLAYITYGHRKSYSELFTWH</sequence>
<reference evidence="1" key="1">
    <citation type="submission" date="2014-11" db="EMBL/GenBank/DDBJ databases">
        <authorList>
            <person name="Amaro Gonzalez C."/>
        </authorList>
    </citation>
    <scope>NUCLEOTIDE SEQUENCE</scope>
</reference>
<evidence type="ECO:0000313" key="1">
    <source>
        <dbReference type="EMBL" id="JAH80092.1"/>
    </source>
</evidence>
<name>A0A0E9VPT7_ANGAN</name>
<reference evidence="1" key="2">
    <citation type="journal article" date="2015" name="Fish Shellfish Immunol.">
        <title>Early steps in the European eel (Anguilla anguilla)-Vibrio vulnificus interaction in the gills: Role of the RtxA13 toxin.</title>
        <authorList>
            <person name="Callol A."/>
            <person name="Pajuelo D."/>
            <person name="Ebbesson L."/>
            <person name="Teles M."/>
            <person name="MacKenzie S."/>
            <person name="Amaro C."/>
        </authorList>
    </citation>
    <scope>NUCLEOTIDE SEQUENCE</scope>
</reference>
<protein>
    <submittedName>
        <fullName evidence="1">Uncharacterized protein</fullName>
    </submittedName>
</protein>